<gene>
    <name evidence="2" type="ORF">M0R45_012423</name>
</gene>
<sequence length="92" mass="10166">MPTVAACSATHMLWMMVVSTLMIMPTRAATSPPLLISPIPAPAPLPFHQLKNQARIEKEHHKAQLSEIALEDYGLWNPTPYYRGGNVAPIPH</sequence>
<evidence type="ECO:0000313" key="2">
    <source>
        <dbReference type="EMBL" id="KAK9946986.1"/>
    </source>
</evidence>
<dbReference type="AlphaFoldDB" id="A0AAW1YE34"/>
<dbReference type="EMBL" id="JBEDUW010000002">
    <property type="protein sequence ID" value="KAK9946986.1"/>
    <property type="molecule type" value="Genomic_DNA"/>
</dbReference>
<evidence type="ECO:0000256" key="1">
    <source>
        <dbReference type="SAM" id="SignalP"/>
    </source>
</evidence>
<keyword evidence="1" id="KW-0732">Signal</keyword>
<feature type="signal peptide" evidence="1">
    <location>
        <begin position="1"/>
        <end position="28"/>
    </location>
</feature>
<feature type="chain" id="PRO_5043990984" evidence="1">
    <location>
        <begin position="29"/>
        <end position="92"/>
    </location>
</feature>
<organism evidence="2 3">
    <name type="scientific">Rubus argutus</name>
    <name type="common">Southern blackberry</name>
    <dbReference type="NCBI Taxonomy" id="59490"/>
    <lineage>
        <taxon>Eukaryota</taxon>
        <taxon>Viridiplantae</taxon>
        <taxon>Streptophyta</taxon>
        <taxon>Embryophyta</taxon>
        <taxon>Tracheophyta</taxon>
        <taxon>Spermatophyta</taxon>
        <taxon>Magnoliopsida</taxon>
        <taxon>eudicotyledons</taxon>
        <taxon>Gunneridae</taxon>
        <taxon>Pentapetalae</taxon>
        <taxon>rosids</taxon>
        <taxon>fabids</taxon>
        <taxon>Rosales</taxon>
        <taxon>Rosaceae</taxon>
        <taxon>Rosoideae</taxon>
        <taxon>Rosoideae incertae sedis</taxon>
        <taxon>Rubus</taxon>
    </lineage>
</organism>
<dbReference type="Proteomes" id="UP001457282">
    <property type="component" value="Unassembled WGS sequence"/>
</dbReference>
<name>A0AAW1YE34_RUBAR</name>
<keyword evidence="3" id="KW-1185">Reference proteome</keyword>
<proteinExistence type="predicted"/>
<reference evidence="2 3" key="1">
    <citation type="journal article" date="2023" name="G3 (Bethesda)">
        <title>A chromosome-length genome assembly and annotation of blackberry (Rubus argutus, cv. 'Hillquist').</title>
        <authorList>
            <person name="Bruna T."/>
            <person name="Aryal R."/>
            <person name="Dudchenko O."/>
            <person name="Sargent D.J."/>
            <person name="Mead D."/>
            <person name="Buti M."/>
            <person name="Cavallini A."/>
            <person name="Hytonen T."/>
            <person name="Andres J."/>
            <person name="Pham M."/>
            <person name="Weisz D."/>
            <person name="Mascagni F."/>
            <person name="Usai G."/>
            <person name="Natali L."/>
            <person name="Bassil N."/>
            <person name="Fernandez G.E."/>
            <person name="Lomsadze A."/>
            <person name="Armour M."/>
            <person name="Olukolu B."/>
            <person name="Poorten T."/>
            <person name="Britton C."/>
            <person name="Davik J."/>
            <person name="Ashrafi H."/>
            <person name="Aiden E.L."/>
            <person name="Borodovsky M."/>
            <person name="Worthington M."/>
        </authorList>
    </citation>
    <scope>NUCLEOTIDE SEQUENCE [LARGE SCALE GENOMIC DNA]</scope>
    <source>
        <strain evidence="2">PI 553951</strain>
    </source>
</reference>
<evidence type="ECO:0000313" key="3">
    <source>
        <dbReference type="Proteomes" id="UP001457282"/>
    </source>
</evidence>
<protein>
    <submittedName>
        <fullName evidence="2">Uncharacterized protein</fullName>
    </submittedName>
</protein>
<accession>A0AAW1YE34</accession>
<comment type="caution">
    <text evidence="2">The sequence shown here is derived from an EMBL/GenBank/DDBJ whole genome shotgun (WGS) entry which is preliminary data.</text>
</comment>